<name>A0AA35MA92_9HYPO</name>
<dbReference type="EMBL" id="CABFNP030001245">
    <property type="protein sequence ID" value="CAI6093442.1"/>
    <property type="molecule type" value="Genomic_DNA"/>
</dbReference>
<organism evidence="2 3">
    <name type="scientific">Clonostachys chloroleuca</name>
    <dbReference type="NCBI Taxonomy" id="1926264"/>
    <lineage>
        <taxon>Eukaryota</taxon>
        <taxon>Fungi</taxon>
        <taxon>Dikarya</taxon>
        <taxon>Ascomycota</taxon>
        <taxon>Pezizomycotina</taxon>
        <taxon>Sordariomycetes</taxon>
        <taxon>Hypocreomycetidae</taxon>
        <taxon>Hypocreales</taxon>
        <taxon>Bionectriaceae</taxon>
        <taxon>Clonostachys</taxon>
    </lineage>
</organism>
<evidence type="ECO:0000313" key="2">
    <source>
        <dbReference type="EMBL" id="CAI6093442.1"/>
    </source>
</evidence>
<evidence type="ECO:0000313" key="3">
    <source>
        <dbReference type="Proteomes" id="UP001160390"/>
    </source>
</evidence>
<accession>A0AA35MA92</accession>
<sequence length="328" mass="36389">MHRFKIPYLEFESRRRHINPVCRGPHLLSRRVIRLEVDPRSGPRHPRRRVFLILGLPSAQKGHLVGERLRDAPVPAVGDQEAQQRQQEMIRQPVRVEDVPVPPLPEAFLQLGRVRRHDHQQVTGIWAEGLDGRDDEGRRVHGQRPLRDPDNAGVRNRPPPPVRQVLRRRGFELRYQRADFTSIPNQVVGGCLPDTACGPRPVGEHVDEQHVGLEVVQHGSVLVHLGQKPAPMPAPVAVEQPRLVPPHEGRVDGGDGSGRDEVRPRQADAGLVVGACEPDDVVAAEDEGLGGGLHRVAVAGWEVGVEEDLHLATWIGLLHRGGRGMVFV</sequence>
<feature type="compositionally biased region" description="Basic and acidic residues" evidence="1">
    <location>
        <begin position="130"/>
        <end position="150"/>
    </location>
</feature>
<evidence type="ECO:0000256" key="1">
    <source>
        <dbReference type="SAM" id="MobiDB-lite"/>
    </source>
</evidence>
<gene>
    <name evidence="2" type="ORF">CCHLO57077_00000515</name>
</gene>
<feature type="compositionally biased region" description="Basic and acidic residues" evidence="1">
    <location>
        <begin position="245"/>
        <end position="265"/>
    </location>
</feature>
<feature type="region of interest" description="Disordered" evidence="1">
    <location>
        <begin position="129"/>
        <end position="162"/>
    </location>
</feature>
<dbReference type="AlphaFoldDB" id="A0AA35MA92"/>
<dbReference type="Proteomes" id="UP001160390">
    <property type="component" value="Unassembled WGS sequence"/>
</dbReference>
<proteinExistence type="predicted"/>
<feature type="region of interest" description="Disordered" evidence="1">
    <location>
        <begin position="244"/>
        <end position="265"/>
    </location>
</feature>
<comment type="caution">
    <text evidence="2">The sequence shown here is derived from an EMBL/GenBank/DDBJ whole genome shotgun (WGS) entry which is preliminary data.</text>
</comment>
<protein>
    <submittedName>
        <fullName evidence="2">Uncharacterized protein</fullName>
    </submittedName>
</protein>
<keyword evidence="3" id="KW-1185">Reference proteome</keyword>
<reference evidence="2" key="1">
    <citation type="submission" date="2023-01" db="EMBL/GenBank/DDBJ databases">
        <authorList>
            <person name="Piombo E."/>
        </authorList>
    </citation>
    <scope>NUCLEOTIDE SEQUENCE</scope>
</reference>